<keyword evidence="5" id="KW-0408">Iron</keyword>
<dbReference type="EMBL" id="VNIB01000006">
    <property type="protein sequence ID" value="TYO98571.1"/>
    <property type="molecule type" value="Genomic_DNA"/>
</dbReference>
<accession>A0A5D3WJU0</accession>
<organism evidence="11 12">
    <name type="scientific">Geothermobacter ehrlichii</name>
    <dbReference type="NCBI Taxonomy" id="213224"/>
    <lineage>
        <taxon>Bacteria</taxon>
        <taxon>Pseudomonadati</taxon>
        <taxon>Thermodesulfobacteriota</taxon>
        <taxon>Desulfuromonadia</taxon>
        <taxon>Desulfuromonadales</taxon>
        <taxon>Geothermobacteraceae</taxon>
        <taxon>Geothermobacter</taxon>
    </lineage>
</organism>
<evidence type="ECO:0000313" key="12">
    <source>
        <dbReference type="Proteomes" id="UP000324159"/>
    </source>
</evidence>
<proteinExistence type="predicted"/>
<evidence type="ECO:0000313" key="11">
    <source>
        <dbReference type="EMBL" id="TYO98571.1"/>
    </source>
</evidence>
<dbReference type="Gene3D" id="3.30.70.3270">
    <property type="match status" value="1"/>
</dbReference>
<dbReference type="AlphaFoldDB" id="A0A5D3WJU0"/>
<name>A0A5D3WJU0_9BACT</name>
<dbReference type="GO" id="GO:0048038">
    <property type="term" value="F:quinone binding"/>
    <property type="evidence" value="ECO:0007669"/>
    <property type="project" value="UniProtKB-KW"/>
</dbReference>
<dbReference type="SUPFAM" id="SSF54862">
    <property type="entry name" value="4Fe-4S ferredoxins"/>
    <property type="match status" value="1"/>
</dbReference>
<evidence type="ECO:0000256" key="7">
    <source>
        <dbReference type="ARBA" id="ARBA00023027"/>
    </source>
</evidence>
<keyword evidence="4" id="KW-1278">Translocase</keyword>
<keyword evidence="8" id="KW-0830">Ubiquinone</keyword>
<dbReference type="GO" id="GO:0016020">
    <property type="term" value="C:membrane"/>
    <property type="evidence" value="ECO:0007669"/>
    <property type="project" value="InterPro"/>
</dbReference>
<keyword evidence="1" id="KW-0874">Quinone</keyword>
<dbReference type="InterPro" id="IPR017896">
    <property type="entry name" value="4Fe4S_Fe-S-bd"/>
</dbReference>
<reference evidence="11 12" key="1">
    <citation type="submission" date="2019-07" db="EMBL/GenBank/DDBJ databases">
        <title>Genomic Encyclopedia of Type Strains, Phase IV (KMG-IV): sequencing the most valuable type-strain genomes for metagenomic binning, comparative biology and taxonomic classification.</title>
        <authorList>
            <person name="Goeker M."/>
        </authorList>
    </citation>
    <scope>NUCLEOTIDE SEQUENCE [LARGE SCALE GENOMIC DNA]</scope>
    <source>
        <strain evidence="11 12">SS015</strain>
    </source>
</reference>
<keyword evidence="7" id="KW-0520">NAD</keyword>
<dbReference type="InterPro" id="IPR010226">
    <property type="entry name" value="NADH_quinone_OxRdtase_chainI"/>
</dbReference>
<dbReference type="Proteomes" id="UP000324159">
    <property type="component" value="Unassembled WGS sequence"/>
</dbReference>
<keyword evidence="6" id="KW-0411">Iron-sulfur</keyword>
<comment type="caution">
    <text evidence="11">The sequence shown here is derived from an EMBL/GenBank/DDBJ whole genome shotgun (WGS) entry which is preliminary data.</text>
</comment>
<evidence type="ECO:0000256" key="6">
    <source>
        <dbReference type="ARBA" id="ARBA00023014"/>
    </source>
</evidence>
<evidence type="ECO:0000256" key="1">
    <source>
        <dbReference type="ARBA" id="ARBA00022719"/>
    </source>
</evidence>
<evidence type="ECO:0000256" key="9">
    <source>
        <dbReference type="ARBA" id="ARBA00023136"/>
    </source>
</evidence>
<evidence type="ECO:0000259" key="10">
    <source>
        <dbReference type="PROSITE" id="PS51379"/>
    </source>
</evidence>
<dbReference type="OrthoDB" id="9803192at2"/>
<dbReference type="GO" id="GO:0016651">
    <property type="term" value="F:oxidoreductase activity, acting on NAD(P)H"/>
    <property type="evidence" value="ECO:0007669"/>
    <property type="project" value="InterPro"/>
</dbReference>
<evidence type="ECO:0000256" key="2">
    <source>
        <dbReference type="ARBA" id="ARBA00022723"/>
    </source>
</evidence>
<dbReference type="GO" id="GO:0051539">
    <property type="term" value="F:4 iron, 4 sulfur cluster binding"/>
    <property type="evidence" value="ECO:0007669"/>
    <property type="project" value="InterPro"/>
</dbReference>
<feature type="domain" description="4Fe-4S ferredoxin-type" evidence="10">
    <location>
        <begin position="69"/>
        <end position="98"/>
    </location>
</feature>
<keyword evidence="3" id="KW-0677">Repeat</keyword>
<dbReference type="PANTHER" id="PTHR10849:SF24">
    <property type="entry name" value="NADH-QUINONE OXIDOREDUCTASE SUBUNIT I 2"/>
    <property type="match status" value="1"/>
</dbReference>
<keyword evidence="12" id="KW-1185">Reference proteome</keyword>
<keyword evidence="2" id="KW-0479">Metal-binding</keyword>
<protein>
    <submittedName>
        <fullName evidence="11">4Fe-4S dicluster protein</fullName>
    </submittedName>
</protein>
<evidence type="ECO:0000256" key="8">
    <source>
        <dbReference type="ARBA" id="ARBA00023075"/>
    </source>
</evidence>
<dbReference type="GO" id="GO:0046872">
    <property type="term" value="F:metal ion binding"/>
    <property type="evidence" value="ECO:0007669"/>
    <property type="project" value="UniProtKB-KW"/>
</dbReference>
<evidence type="ECO:0000256" key="5">
    <source>
        <dbReference type="ARBA" id="ARBA00023004"/>
    </source>
</evidence>
<sequence length="167" mass="18802">MFSFLKILARNLILGPSTDPFPHGETFTPEGLRGKIRFDASACVGCRMCEHVCAAGAIRIEETADKSGLEFVLWHNSCAFCGLCEHYCQTKAIRLTEDWHMAHRQEEKYGYVEKGVVGYVPCSRCGDPMVPVAPQLMKIAYRETNRDIEKLRDLCPDCRLKQSVGGR</sequence>
<gene>
    <name evidence="11" type="ORF">EDC39_106177</name>
</gene>
<evidence type="ECO:0000256" key="4">
    <source>
        <dbReference type="ARBA" id="ARBA00022967"/>
    </source>
</evidence>
<dbReference type="RefSeq" id="WP_148895941.1">
    <property type="nucleotide sequence ID" value="NZ_VNIB01000006.1"/>
</dbReference>
<dbReference type="PANTHER" id="PTHR10849">
    <property type="entry name" value="NADH DEHYDROGENASE UBIQUINONE IRON-SULFUR PROTEIN 8, MITOCHONDRIAL"/>
    <property type="match status" value="1"/>
</dbReference>
<dbReference type="PROSITE" id="PS51379">
    <property type="entry name" value="4FE4S_FER_2"/>
    <property type="match status" value="2"/>
</dbReference>
<evidence type="ECO:0000256" key="3">
    <source>
        <dbReference type="ARBA" id="ARBA00022737"/>
    </source>
</evidence>
<dbReference type="Pfam" id="PF13187">
    <property type="entry name" value="Fer4_9"/>
    <property type="match status" value="1"/>
</dbReference>
<feature type="domain" description="4Fe-4S ferredoxin-type" evidence="10">
    <location>
        <begin position="34"/>
        <end position="63"/>
    </location>
</feature>
<keyword evidence="9" id="KW-0472">Membrane</keyword>